<gene>
    <name evidence="1" type="ORF">RY831_14810</name>
</gene>
<sequence length="235" mass="26136">MNVSVHQTNPSYKAQAALLLYGSNPGQIDLVTVNPVVLSERGLVIKEGHPATKQGILEMLGDLSERVRVAPRLFGENILASSDDFLMWWEPAARRHVAFNCTELGKRAAETPQPPLLFAVARSTWYVFALPENARPESNTKLLKAPYFNVWGGGNICAGTTKIPTKNKSHSPAAWTEAFFSSAFTHPNQYGQDALVKYEHGCYAFWRDMLDQKFATFPTEVLVPEERTVASLLKL</sequence>
<comment type="caution">
    <text evidence="1">The sequence shown here is derived from an EMBL/GenBank/DDBJ whole genome shotgun (WGS) entry which is preliminary data.</text>
</comment>
<dbReference type="Proteomes" id="UP001352263">
    <property type="component" value="Unassembled WGS sequence"/>
</dbReference>
<evidence type="ECO:0000313" key="1">
    <source>
        <dbReference type="EMBL" id="MEC4720431.1"/>
    </source>
</evidence>
<accession>A0ABU6J9Y7</accession>
<name>A0ABU6J9Y7_9BURK</name>
<dbReference type="NCBIfam" id="TIGR03737">
    <property type="entry name" value="PRTRC_B"/>
    <property type="match status" value="1"/>
</dbReference>
<dbReference type="InterPro" id="IPR022280">
    <property type="entry name" value="PRTRC_protein-B"/>
</dbReference>
<proteinExistence type="predicted"/>
<dbReference type="InterPro" id="IPR032787">
    <property type="entry name" value="Prok-E2_D"/>
</dbReference>
<dbReference type="Pfam" id="PF14460">
    <property type="entry name" value="Prok-E2_D"/>
    <property type="match status" value="1"/>
</dbReference>
<dbReference type="RefSeq" id="WP_326507149.1">
    <property type="nucleotide sequence ID" value="NZ_JAWIIV010000011.1"/>
</dbReference>
<keyword evidence="2" id="KW-1185">Reference proteome</keyword>
<dbReference type="EMBL" id="JAWIIV010000011">
    <property type="protein sequence ID" value="MEC4720431.1"/>
    <property type="molecule type" value="Genomic_DNA"/>
</dbReference>
<organism evidence="1 2">
    <name type="scientific">Noviherbaspirillum album</name>
    <dbReference type="NCBI Taxonomy" id="3080276"/>
    <lineage>
        <taxon>Bacteria</taxon>
        <taxon>Pseudomonadati</taxon>
        <taxon>Pseudomonadota</taxon>
        <taxon>Betaproteobacteria</taxon>
        <taxon>Burkholderiales</taxon>
        <taxon>Oxalobacteraceae</taxon>
        <taxon>Noviherbaspirillum</taxon>
    </lineage>
</organism>
<evidence type="ECO:0000313" key="2">
    <source>
        <dbReference type="Proteomes" id="UP001352263"/>
    </source>
</evidence>
<reference evidence="1 2" key="1">
    <citation type="submission" date="2023-10" db="EMBL/GenBank/DDBJ databases">
        <title>Noviherbaspirillum sp. CPCC 100848 genome assembly.</title>
        <authorList>
            <person name="Li X.Y."/>
            <person name="Fang X.M."/>
        </authorList>
    </citation>
    <scope>NUCLEOTIDE SEQUENCE [LARGE SCALE GENOMIC DNA]</scope>
    <source>
        <strain evidence="1 2">CPCC 100848</strain>
    </source>
</reference>
<protein>
    <submittedName>
        <fullName evidence="1">PRTRC system protein B</fullName>
    </submittedName>
</protein>